<evidence type="ECO:0008006" key="3">
    <source>
        <dbReference type="Google" id="ProtNLM"/>
    </source>
</evidence>
<dbReference type="AlphaFoldDB" id="A0A0L0DSR0"/>
<name>A0A0L0DSR0_THETB</name>
<sequence>MPGEEVWLDEAVASAGEGLAQFELSLEEMYAGAGSGGCAEVSTSMTGGLRPPIEYKASSSLEAMLLTPRIGAASGAELGEGPSEEARIRRLAFPRRLHAVACSPMWPAVCFAADGQALAVATDGNFGPLTSRSALVRRLSDYGFRKQRGVDEWRHPAFNAAEPDFAAIVRRGVRQGSAEAASAGDVAVAADATECDALRRSLVRG</sequence>
<dbReference type="Proteomes" id="UP000054408">
    <property type="component" value="Unassembled WGS sequence"/>
</dbReference>
<organism evidence="1 2">
    <name type="scientific">Thecamonas trahens ATCC 50062</name>
    <dbReference type="NCBI Taxonomy" id="461836"/>
    <lineage>
        <taxon>Eukaryota</taxon>
        <taxon>Apusozoa</taxon>
        <taxon>Apusomonadida</taxon>
        <taxon>Apusomonadidae</taxon>
        <taxon>Thecamonas</taxon>
    </lineage>
</organism>
<dbReference type="GeneID" id="25568992"/>
<dbReference type="EMBL" id="GL349497">
    <property type="protein sequence ID" value="KNC55247.1"/>
    <property type="molecule type" value="Genomic_DNA"/>
</dbReference>
<dbReference type="RefSeq" id="XP_013753176.1">
    <property type="nucleotide sequence ID" value="XM_013897722.1"/>
</dbReference>
<reference evidence="1 2" key="1">
    <citation type="submission" date="2010-05" db="EMBL/GenBank/DDBJ databases">
        <title>The Genome Sequence of Thecamonas trahens ATCC 50062.</title>
        <authorList>
            <consortium name="The Broad Institute Genome Sequencing Platform"/>
            <person name="Russ C."/>
            <person name="Cuomo C."/>
            <person name="Shea T."/>
            <person name="Young S.K."/>
            <person name="Zeng Q."/>
            <person name="Koehrsen M."/>
            <person name="Haas B."/>
            <person name="Borodovsky M."/>
            <person name="Guigo R."/>
            <person name="Alvarado L."/>
            <person name="Berlin A."/>
            <person name="Bochicchio J."/>
            <person name="Borenstein D."/>
            <person name="Chapman S."/>
            <person name="Chen Z."/>
            <person name="Freedman E."/>
            <person name="Gellesch M."/>
            <person name="Goldberg J."/>
            <person name="Griggs A."/>
            <person name="Gujja S."/>
            <person name="Heilman E."/>
            <person name="Heiman D."/>
            <person name="Hepburn T."/>
            <person name="Howarth C."/>
            <person name="Jen D."/>
            <person name="Larson L."/>
            <person name="Mehta T."/>
            <person name="Park D."/>
            <person name="Pearson M."/>
            <person name="Roberts A."/>
            <person name="Saif S."/>
            <person name="Shenoy N."/>
            <person name="Sisk P."/>
            <person name="Stolte C."/>
            <person name="Sykes S."/>
            <person name="Thomson T."/>
            <person name="Walk T."/>
            <person name="White J."/>
            <person name="Yandava C."/>
            <person name="Burger G."/>
            <person name="Gray M.W."/>
            <person name="Holland P.W.H."/>
            <person name="King N."/>
            <person name="Lang F.B.F."/>
            <person name="Roger A.J."/>
            <person name="Ruiz-Trillo I."/>
            <person name="Lander E."/>
            <person name="Nusbaum C."/>
        </authorList>
    </citation>
    <scope>NUCLEOTIDE SEQUENCE [LARGE SCALE GENOMIC DNA]</scope>
    <source>
        <strain evidence="1 2">ATCC 50062</strain>
    </source>
</reference>
<evidence type="ECO:0000313" key="1">
    <source>
        <dbReference type="EMBL" id="KNC55247.1"/>
    </source>
</evidence>
<protein>
    <recommendedName>
        <fullName evidence="3">HSF-type DNA-binding domain-containing protein</fullName>
    </recommendedName>
</protein>
<evidence type="ECO:0000313" key="2">
    <source>
        <dbReference type="Proteomes" id="UP000054408"/>
    </source>
</evidence>
<proteinExistence type="predicted"/>
<accession>A0A0L0DSR0</accession>
<keyword evidence="2" id="KW-1185">Reference proteome</keyword>
<gene>
    <name evidence="1" type="ORF">AMSG_10881</name>
</gene>